<accession>A0ABQ1PGZ0</accession>
<dbReference type="Pfam" id="PF00742">
    <property type="entry name" value="Homoserine_dh"/>
    <property type="match status" value="1"/>
</dbReference>
<evidence type="ECO:0000256" key="9">
    <source>
        <dbReference type="ARBA" id="ARBA00023167"/>
    </source>
</evidence>
<dbReference type="RefSeq" id="WP_062442783.1">
    <property type="nucleotide sequence ID" value="NZ_BMCJ01000005.1"/>
</dbReference>
<evidence type="ECO:0000256" key="4">
    <source>
        <dbReference type="ARBA" id="ARBA00013213"/>
    </source>
</evidence>
<gene>
    <name evidence="14" type="ORF">GCM10007216_29810</name>
</gene>
<keyword evidence="10" id="KW-0521">NADP</keyword>
<dbReference type="Gene3D" id="3.30.360.10">
    <property type="entry name" value="Dihydrodipicolinate Reductase, domain 2"/>
    <property type="match status" value="1"/>
</dbReference>
<evidence type="ECO:0000256" key="8">
    <source>
        <dbReference type="ARBA" id="ARBA00023002"/>
    </source>
</evidence>
<dbReference type="Proteomes" id="UP000619534">
    <property type="component" value="Unassembled WGS sequence"/>
</dbReference>
<evidence type="ECO:0000256" key="2">
    <source>
        <dbReference type="ARBA" id="ARBA00005062"/>
    </source>
</evidence>
<keyword evidence="9 10" id="KW-0486">Methionine biosynthesis</keyword>
<dbReference type="Gene3D" id="3.40.50.720">
    <property type="entry name" value="NAD(P)-binding Rossmann-like Domain"/>
    <property type="match status" value="1"/>
</dbReference>
<dbReference type="EMBL" id="BMCJ01000005">
    <property type="protein sequence ID" value="GGC97045.1"/>
    <property type="molecule type" value="Genomic_DNA"/>
</dbReference>
<evidence type="ECO:0000313" key="14">
    <source>
        <dbReference type="EMBL" id="GGC97045.1"/>
    </source>
</evidence>
<proteinExistence type="inferred from homology"/>
<dbReference type="PROSITE" id="PS01042">
    <property type="entry name" value="HOMOSER_DHGENASE"/>
    <property type="match status" value="1"/>
</dbReference>
<dbReference type="InterPro" id="IPR036291">
    <property type="entry name" value="NAD(P)-bd_dom_sf"/>
</dbReference>
<keyword evidence="7 10" id="KW-0791">Threonine biosynthesis</keyword>
<evidence type="ECO:0000259" key="12">
    <source>
        <dbReference type="Pfam" id="PF00742"/>
    </source>
</evidence>
<evidence type="ECO:0000313" key="15">
    <source>
        <dbReference type="Proteomes" id="UP000619534"/>
    </source>
</evidence>
<organism evidence="14 15">
    <name type="scientific">Thalassobacillus devorans</name>
    <dbReference type="NCBI Taxonomy" id="279813"/>
    <lineage>
        <taxon>Bacteria</taxon>
        <taxon>Bacillati</taxon>
        <taxon>Bacillota</taxon>
        <taxon>Bacilli</taxon>
        <taxon>Bacillales</taxon>
        <taxon>Bacillaceae</taxon>
        <taxon>Thalassobacillus</taxon>
    </lineage>
</organism>
<evidence type="ECO:0000256" key="10">
    <source>
        <dbReference type="RuleBase" id="RU000579"/>
    </source>
</evidence>
<evidence type="ECO:0000256" key="11">
    <source>
        <dbReference type="RuleBase" id="RU004171"/>
    </source>
</evidence>
<keyword evidence="8 10" id="KW-0560">Oxidoreductase</keyword>
<feature type="domain" description="Aspartate/homoserine dehydrogenase NAD-binding" evidence="13">
    <location>
        <begin position="10"/>
        <end position="128"/>
    </location>
</feature>
<evidence type="ECO:0000256" key="6">
    <source>
        <dbReference type="ARBA" id="ARBA00022605"/>
    </source>
</evidence>
<dbReference type="Pfam" id="PF03447">
    <property type="entry name" value="NAD_binding_3"/>
    <property type="match status" value="1"/>
</dbReference>
<protein>
    <recommendedName>
        <fullName evidence="5 10">Homoserine dehydrogenase</fullName>
        <ecNumber evidence="4 10">1.1.1.3</ecNumber>
    </recommendedName>
</protein>
<dbReference type="SUPFAM" id="SSF51735">
    <property type="entry name" value="NAD(P)-binding Rossmann-fold domains"/>
    <property type="match status" value="1"/>
</dbReference>
<evidence type="ECO:0000256" key="1">
    <source>
        <dbReference type="ARBA" id="ARBA00005056"/>
    </source>
</evidence>
<evidence type="ECO:0000256" key="5">
    <source>
        <dbReference type="ARBA" id="ARBA00013376"/>
    </source>
</evidence>
<reference evidence="15" key="1">
    <citation type="journal article" date="2019" name="Int. J. Syst. Evol. Microbiol.">
        <title>The Global Catalogue of Microorganisms (GCM) 10K type strain sequencing project: providing services to taxonomists for standard genome sequencing and annotation.</title>
        <authorList>
            <consortium name="The Broad Institute Genomics Platform"/>
            <consortium name="The Broad Institute Genome Sequencing Center for Infectious Disease"/>
            <person name="Wu L."/>
            <person name="Ma J."/>
        </authorList>
    </citation>
    <scope>NUCLEOTIDE SEQUENCE [LARGE SCALE GENOMIC DNA]</scope>
    <source>
        <strain evidence="15">CCM 7282</strain>
    </source>
</reference>
<evidence type="ECO:0000256" key="3">
    <source>
        <dbReference type="ARBA" id="ARBA00006753"/>
    </source>
</evidence>
<comment type="pathway">
    <text evidence="1 10">Amino-acid biosynthesis; L-threonine biosynthesis; L-threonine from L-aspartate: step 3/5.</text>
</comment>
<evidence type="ECO:0000259" key="13">
    <source>
        <dbReference type="Pfam" id="PF03447"/>
    </source>
</evidence>
<comment type="catalytic activity">
    <reaction evidence="10">
        <text>L-homoserine + NADP(+) = L-aspartate 4-semialdehyde + NADPH + H(+)</text>
        <dbReference type="Rhea" id="RHEA:15761"/>
        <dbReference type="ChEBI" id="CHEBI:15378"/>
        <dbReference type="ChEBI" id="CHEBI:57476"/>
        <dbReference type="ChEBI" id="CHEBI:57783"/>
        <dbReference type="ChEBI" id="CHEBI:58349"/>
        <dbReference type="ChEBI" id="CHEBI:537519"/>
        <dbReference type="EC" id="1.1.1.3"/>
    </reaction>
</comment>
<keyword evidence="15" id="KW-1185">Reference proteome</keyword>
<dbReference type="NCBIfam" id="NF004976">
    <property type="entry name" value="PRK06349.1"/>
    <property type="match status" value="1"/>
</dbReference>
<dbReference type="PANTHER" id="PTHR43331:SF1">
    <property type="entry name" value="HOMOSERINE DEHYDROGENASE"/>
    <property type="match status" value="1"/>
</dbReference>
<evidence type="ECO:0000256" key="7">
    <source>
        <dbReference type="ARBA" id="ARBA00022697"/>
    </source>
</evidence>
<sequence length="335" mass="37057">MQKIKAALLGYGTVGQGIQEVIHQYQERFRLLLGKEVEIAAVLVQNPAKQRDLPENVLVTTDFEEIITLPDLNVVLEAIVGEEPALTYLRRSLNKGIHVITANKMMFARHARELLETARENKVHIGFEATTAGGTPIIRTIDQLLQVNRVEKVEAILNGTSNYILTAMNDRFIDFDTALTEAQEKGYAEADPTHDIDGTDAFNKLMILSQLIYGEQPDWLNVRKTGINSLTEADIQHAKQENKKYKHIGVIKKEGNTIIAEVSPVLLSSTHPLHHIDGVDNALAITSDIVGTITLTGPGAGKLPTASAMVEDLVQIFQKEHAEFYEKISEKHAAV</sequence>
<comment type="pathway">
    <text evidence="2 10">Amino-acid biosynthesis; L-methionine biosynthesis via de novo pathway; L-homoserine from L-aspartate: step 3/3.</text>
</comment>
<comment type="similarity">
    <text evidence="3 11">Belongs to the homoserine dehydrogenase family.</text>
</comment>
<dbReference type="InterPro" id="IPR022697">
    <property type="entry name" value="HDH_short"/>
</dbReference>
<dbReference type="InterPro" id="IPR005106">
    <property type="entry name" value="Asp/hSer_DH_NAD-bd"/>
</dbReference>
<keyword evidence="6 10" id="KW-0028">Amino-acid biosynthesis</keyword>
<dbReference type="InterPro" id="IPR001342">
    <property type="entry name" value="HDH_cat"/>
</dbReference>
<dbReference type="PIRSF" id="PIRSF036497">
    <property type="entry name" value="HDH_short"/>
    <property type="match status" value="1"/>
</dbReference>
<dbReference type="PANTHER" id="PTHR43331">
    <property type="entry name" value="HOMOSERINE DEHYDROGENASE"/>
    <property type="match status" value="1"/>
</dbReference>
<feature type="domain" description="Homoserine dehydrogenase catalytic" evidence="12">
    <location>
        <begin position="136"/>
        <end position="314"/>
    </location>
</feature>
<dbReference type="InterPro" id="IPR019811">
    <property type="entry name" value="HDH_CS"/>
</dbReference>
<comment type="caution">
    <text evidence="14">The sequence shown here is derived from an EMBL/GenBank/DDBJ whole genome shotgun (WGS) entry which is preliminary data.</text>
</comment>
<name>A0ABQ1PGZ0_9BACI</name>
<dbReference type="EC" id="1.1.1.3" evidence="4 10"/>
<dbReference type="SUPFAM" id="SSF55347">
    <property type="entry name" value="Glyceraldehyde-3-phosphate dehydrogenase-like, C-terminal domain"/>
    <property type="match status" value="1"/>
</dbReference>